<proteinExistence type="predicted"/>
<evidence type="ECO:0000313" key="2">
    <source>
        <dbReference type="EMBL" id="WGD44352.1"/>
    </source>
</evidence>
<reference evidence="2 3" key="1">
    <citation type="submission" date="2023-03" db="EMBL/GenBank/DDBJ databases">
        <authorList>
            <person name="Mo P."/>
        </authorList>
    </citation>
    <scope>NUCLEOTIDE SEQUENCE [LARGE SCALE GENOMIC DNA]</scope>
    <source>
        <strain evidence="2 3">HUAS 5</strain>
    </source>
</reference>
<dbReference type="Proteomes" id="UP001216440">
    <property type="component" value="Chromosome"/>
</dbReference>
<evidence type="ECO:0000313" key="3">
    <source>
        <dbReference type="Proteomes" id="UP001216440"/>
    </source>
</evidence>
<accession>A0ABY8K936</accession>
<gene>
    <name evidence="2" type="ORF">PYS65_31795</name>
</gene>
<feature type="region of interest" description="Disordered" evidence="1">
    <location>
        <begin position="567"/>
        <end position="624"/>
    </location>
</feature>
<keyword evidence="3" id="KW-1185">Reference proteome</keyword>
<evidence type="ECO:0000256" key="1">
    <source>
        <dbReference type="SAM" id="MobiDB-lite"/>
    </source>
</evidence>
<feature type="region of interest" description="Disordered" evidence="1">
    <location>
        <begin position="751"/>
        <end position="814"/>
    </location>
</feature>
<protein>
    <submittedName>
        <fullName evidence="2">Uncharacterized protein</fullName>
    </submittedName>
</protein>
<dbReference type="EMBL" id="CP121682">
    <property type="protein sequence ID" value="WGD44352.1"/>
    <property type="molecule type" value="Genomic_DNA"/>
</dbReference>
<name>A0ABY8K936_9ACTN</name>
<dbReference type="RefSeq" id="WP_279337391.1">
    <property type="nucleotide sequence ID" value="NZ_CP121682.1"/>
</dbReference>
<feature type="compositionally biased region" description="Low complexity" evidence="1">
    <location>
        <begin position="609"/>
        <end position="624"/>
    </location>
</feature>
<feature type="compositionally biased region" description="Basic and acidic residues" evidence="1">
    <location>
        <begin position="598"/>
        <end position="607"/>
    </location>
</feature>
<organism evidence="2 3">
    <name type="scientific">Streptomyces cathayae</name>
    <dbReference type="NCBI Taxonomy" id="3031124"/>
    <lineage>
        <taxon>Bacteria</taxon>
        <taxon>Bacillati</taxon>
        <taxon>Actinomycetota</taxon>
        <taxon>Actinomycetes</taxon>
        <taxon>Kitasatosporales</taxon>
        <taxon>Streptomycetaceae</taxon>
        <taxon>Streptomyces</taxon>
    </lineage>
</organism>
<sequence>MNDTFTVRALWAWYSKQAGSPDEYDVLRCTGGARRRATFFDHITAAGLGDPPSAAATRDRLPWVSVTGLPCTDRQWTGISVMEPSPLRDGVNRDVTSTRYVLLDSTELVRRRVEYVTLWDAVASLRLPPEHEETIPLEVPAPAGDGLPEGLETIAGHVPGTVGDSDRRRAAAVHWAVAVAALLLQGGPVVITGGGALDARARLAVFDAIAGLLPYGVRGGLAVGSCVDGGDEPPTHLAFGPAHTPSARCVELGTLPQVPAGAPEEYRRQLLRLIEVLGLDAVTAGLRTFDAAVAPAGPGAVLGVLDRLDPFRAAVHAVEAGEQSVQLVTRGLNSLTDGEDTESEGFLRLVRCGIDYAVEPGGREVYDALSRHWAHGKTGPRVSALMAEALLDVVLGGVSAAADSTSCRARLDELWRLVELCRKEAEVLRLLPGSGEPADAQRLRYAADCLCLLGPGRVADGRADAVHVLRDTRRLTRAVLVRESADPTRLAGWLTLLEPTAHEAPAWLRAWAVLAVGERKKAALVEPCPTAEDALHVLTATVRSRQPDWTAEAVRWLWPQLCSTAVGRGESGRTGDDGATSGLSLQGRSGSRRPPARTPEHLDDPAHPADPAGPAHPAGGPDARGALRTLLATDTDVWRHCRARADVLNCLLGAPAAGPPWRESACRAYAQSLHRVLWDEGLAPFLALLVEALATPALGGPCGKEGESTVLTALLRVPDEAAAEKLRRRVDARNDAWRRRQDALEAERSVRARRLADQEAAQNTRLRAARERHTGTGTGPDCATGTGAGGAAVPREGRGRPPVIGTGDRTGDGPDPLDVLAVAVQQLRSPRDIAVMWAPFTFDLDSGTGRRALELTGRWWGRAPEKERDALFGHLERTLLTAHRCSVDVTADILHEIRSLIMACHASGHSSGGWLAGPVFREAKRELRDRRSRVRELRRIRLMSVFHLVPRTPRKHKERNRGSSDR</sequence>